<dbReference type="PANTHER" id="PTHR48470:SF1">
    <property type="entry name" value="CELL DIVISION CONTROL PROTEIN 48 C ISOFORM 1"/>
    <property type="match status" value="1"/>
</dbReference>
<dbReference type="EnsemblPlants" id="Pp3c18_11480V3.3">
    <property type="protein sequence ID" value="Pp3c18_11480V3.3"/>
    <property type="gene ID" value="Pp3c18_11480"/>
</dbReference>
<dbReference type="OrthoDB" id="27435at2759"/>
<dbReference type="GO" id="GO:0016887">
    <property type="term" value="F:ATP hydrolysis activity"/>
    <property type="evidence" value="ECO:0000318"/>
    <property type="project" value="GO_Central"/>
</dbReference>
<dbReference type="Gramene" id="Pp3c18_11480V3.1">
    <property type="protein sequence ID" value="Pp3c18_11480V3.1"/>
    <property type="gene ID" value="Pp3c18_11480"/>
</dbReference>
<organism evidence="6">
    <name type="scientific">Physcomitrium patens</name>
    <name type="common">Spreading-leaved earth moss</name>
    <name type="synonym">Physcomitrella patens</name>
    <dbReference type="NCBI Taxonomy" id="3218"/>
    <lineage>
        <taxon>Eukaryota</taxon>
        <taxon>Viridiplantae</taxon>
        <taxon>Streptophyta</taxon>
        <taxon>Embryophyta</taxon>
        <taxon>Bryophyta</taxon>
        <taxon>Bryophytina</taxon>
        <taxon>Bryopsida</taxon>
        <taxon>Funariidae</taxon>
        <taxon>Funariales</taxon>
        <taxon>Funariaceae</taxon>
        <taxon>Physcomitrium</taxon>
    </lineage>
</organism>
<dbReference type="GO" id="GO:0042254">
    <property type="term" value="P:ribosome biogenesis"/>
    <property type="evidence" value="ECO:0000318"/>
    <property type="project" value="GO_Central"/>
</dbReference>
<name>A0A2K1J0Q0_PHYPA</name>
<protein>
    <recommendedName>
        <fullName evidence="5">AAA+ ATPase domain-containing protein</fullName>
    </recommendedName>
</protein>
<dbReference type="InterPro" id="IPR055278">
    <property type="entry name" value="CDC48c"/>
</dbReference>
<dbReference type="PROSITE" id="PS00674">
    <property type="entry name" value="AAA"/>
    <property type="match status" value="2"/>
</dbReference>
<evidence type="ECO:0000256" key="3">
    <source>
        <dbReference type="ARBA" id="ARBA00022840"/>
    </source>
</evidence>
<sequence length="1001" mass="109755">MGRRENLRVAGGKPGPSDPHLLNRLEEFGQKNPLNDMDAALEYLRRYYPEYRRKPAIPFKKYLALQVPEVRRRMEAKKEKALEVPKTPRSRAEDEEERLKKREDAHVNEMNGVGDMNEGLAFDVEDINEMDLDDVEEGRVRGEGSSPVKGSSNKAGDVEEVEKPAFAPLHVIAAKAKAAIGTRLVKIPQVLPEIREGGAKEERDLPLMQLGGCPPQIVKPSSQFQGSILQQENGRPYLVLASANKSEKPKLNEDNATTKVLQESRIMRKREREIEKARAGSKKGKWAHDKSEREGAEDGFGKGTSSAAAVPRNVSFKNFGGIEGILGDIRDIIEQPLAHPELYEWLGVQPPRGVLLHGPPGCGKTMLANAIAVETGVPFLKISAPEVVSGMSGESEAKVRSLFAEAVKLAPCIVFIDEIDAITPKRETAQREMERRIVAQLLTCMDELSQPLALVDMDSKSESKAPKRPGHVIVIGATNRPDALDPALRRAGRFDREIALGIPDENARARILSVLSGQLRLEGSFDFKRIARRTPGFVGADLAALTKEAAALAVKRIFAGMETRALQFSSADSKNELHLHLEEQNTDGSSSVNHGDKNSMLNCGNVEEEPSTTALIKGDVSRVKGQFDGSSVNGEFTDDVSEDEELWRRPWTTEAMENLAITMQDFEDAVEKVQPSAKREGFATIPDVTWDDVGSLCDVREDLEFSICRAIKFPEEYQALGMEMATGVLLYGPPGCGKTLVAKAIANEAGANFISVKGPELLNKYVGESERAIRQLFTRARASSPCILFFDEMDAMAPRRGSDGNGAAERVVNQLLTEMDGLEQRKSIFLIAATNRPDMIDPALLRPGRLDTLLYVPLPDAPGRASIMKTLARKVPIAPDVDVGAIGASNQCEGFSGADLAALVREACTATLKDKIRSSNGTDHMSHAVDTESEALCVTSRHFEIALTRVFPSVSNTDRKRYEALRRKLRRSRGHLEKQEGETETIVPLDDVAGGKENLAS</sequence>
<dbReference type="InterPro" id="IPR031996">
    <property type="entry name" value="NVL2_nucleolin-bd"/>
</dbReference>
<accession>A0A2K1J0Q0</accession>
<dbReference type="InterPro" id="IPR003593">
    <property type="entry name" value="AAA+_ATPase"/>
</dbReference>
<reference evidence="6 8" key="2">
    <citation type="journal article" date="2018" name="Plant J.">
        <title>The Physcomitrella patens chromosome-scale assembly reveals moss genome structure and evolution.</title>
        <authorList>
            <person name="Lang D."/>
            <person name="Ullrich K.K."/>
            <person name="Murat F."/>
            <person name="Fuchs J."/>
            <person name="Jenkins J."/>
            <person name="Haas F.B."/>
            <person name="Piednoel M."/>
            <person name="Gundlach H."/>
            <person name="Van Bel M."/>
            <person name="Meyberg R."/>
            <person name="Vives C."/>
            <person name="Morata J."/>
            <person name="Symeonidi A."/>
            <person name="Hiss M."/>
            <person name="Muchero W."/>
            <person name="Kamisugi Y."/>
            <person name="Saleh O."/>
            <person name="Blanc G."/>
            <person name="Decker E.L."/>
            <person name="van Gessel N."/>
            <person name="Grimwood J."/>
            <person name="Hayes R.D."/>
            <person name="Graham S.W."/>
            <person name="Gunter L.E."/>
            <person name="McDaniel S.F."/>
            <person name="Hoernstein S.N.W."/>
            <person name="Larsson A."/>
            <person name="Li F.W."/>
            <person name="Perroud P.F."/>
            <person name="Phillips J."/>
            <person name="Ranjan P."/>
            <person name="Rokshar D.S."/>
            <person name="Rothfels C.J."/>
            <person name="Schneider L."/>
            <person name="Shu S."/>
            <person name="Stevenson D.W."/>
            <person name="Thummler F."/>
            <person name="Tillich M."/>
            <person name="Villarreal Aguilar J.C."/>
            <person name="Widiez T."/>
            <person name="Wong G.K."/>
            <person name="Wymore A."/>
            <person name="Zhang Y."/>
            <person name="Zimmer A.D."/>
            <person name="Quatrano R.S."/>
            <person name="Mayer K.F.X."/>
            <person name="Goodstein D."/>
            <person name="Casacuberta J.M."/>
            <person name="Vandepoele K."/>
            <person name="Reski R."/>
            <person name="Cuming A.C."/>
            <person name="Tuskan G.A."/>
            <person name="Maumus F."/>
            <person name="Salse J."/>
            <person name="Schmutz J."/>
            <person name="Rensing S.A."/>
        </authorList>
    </citation>
    <scope>NUCLEOTIDE SEQUENCE [LARGE SCALE GENOMIC DNA]</scope>
    <source>
        <strain evidence="7 8">cv. Gransden 2004</strain>
    </source>
</reference>
<dbReference type="Gene3D" id="1.10.8.60">
    <property type="match status" value="2"/>
</dbReference>
<dbReference type="GO" id="GO:0005634">
    <property type="term" value="C:nucleus"/>
    <property type="evidence" value="ECO:0000318"/>
    <property type="project" value="GO_Central"/>
</dbReference>
<dbReference type="Pfam" id="PF00004">
    <property type="entry name" value="AAA"/>
    <property type="match status" value="2"/>
</dbReference>
<gene>
    <name evidence="7" type="primary">LOC112295576</name>
    <name evidence="6" type="ORF">PHYPA_023003</name>
</gene>
<feature type="region of interest" description="Disordered" evidence="4">
    <location>
        <begin position="1"/>
        <end position="22"/>
    </location>
</feature>
<evidence type="ECO:0000259" key="5">
    <source>
        <dbReference type="SMART" id="SM00382"/>
    </source>
</evidence>
<dbReference type="GeneID" id="112295576"/>
<dbReference type="InterPro" id="IPR027417">
    <property type="entry name" value="P-loop_NTPase"/>
</dbReference>
<keyword evidence="8" id="KW-1185">Reference proteome</keyword>
<dbReference type="KEGG" id="ppp:112295576"/>
<dbReference type="PaxDb" id="3218-PP1S19_358V6.1"/>
<dbReference type="Gene3D" id="3.40.50.300">
    <property type="entry name" value="P-loop containing nucleotide triphosphate hydrolases"/>
    <property type="match status" value="2"/>
</dbReference>
<dbReference type="Proteomes" id="UP000006727">
    <property type="component" value="Chromosome 18"/>
</dbReference>
<dbReference type="PANTHER" id="PTHR48470">
    <property type="entry name" value="CELL DIVISION CONTROL PROTEIN 48 C ISOFORM 1"/>
    <property type="match status" value="1"/>
</dbReference>
<dbReference type="InterPro" id="IPR003960">
    <property type="entry name" value="ATPase_AAA_CS"/>
</dbReference>
<dbReference type="Gramene" id="Pp3c18_11480V3.2">
    <property type="protein sequence ID" value="Pp3c18_11480V3.2"/>
    <property type="gene ID" value="Pp3c18_11480"/>
</dbReference>
<dbReference type="SUPFAM" id="SSF52540">
    <property type="entry name" value="P-loop containing nucleoside triphosphate hydrolases"/>
    <property type="match status" value="2"/>
</dbReference>
<dbReference type="EnsemblPlants" id="Pp3c18_11480V3.1">
    <property type="protein sequence ID" value="Pp3c18_11480V3.1"/>
    <property type="gene ID" value="Pp3c18_11480"/>
</dbReference>
<feature type="compositionally biased region" description="Basic and acidic residues" evidence="4">
    <location>
        <begin position="286"/>
        <end position="300"/>
    </location>
</feature>
<evidence type="ECO:0000313" key="7">
    <source>
        <dbReference type="EnsemblPlants" id="Pp3c18_11480V3.1"/>
    </source>
</evidence>
<feature type="region of interest" description="Disordered" evidence="4">
    <location>
        <begin position="974"/>
        <end position="1001"/>
    </location>
</feature>
<comment type="similarity">
    <text evidence="1">Belongs to the AAA ATPase family.</text>
</comment>
<keyword evidence="2" id="KW-0547">Nucleotide-binding</keyword>
<dbReference type="AlphaFoldDB" id="A0A2K1J0Q0"/>
<evidence type="ECO:0000256" key="2">
    <source>
        <dbReference type="ARBA" id="ARBA00022741"/>
    </source>
</evidence>
<dbReference type="Pfam" id="PF16725">
    <property type="entry name" value="Nucleolin_bd"/>
    <property type="match status" value="1"/>
</dbReference>
<dbReference type="STRING" id="3218.A0A2K1J0Q0"/>
<feature type="domain" description="AAA+ ATPase" evidence="5">
    <location>
        <begin position="724"/>
        <end position="860"/>
    </location>
</feature>
<dbReference type="InterPro" id="IPR003959">
    <property type="entry name" value="ATPase_AAA_core"/>
</dbReference>
<dbReference type="InterPro" id="IPR041569">
    <property type="entry name" value="AAA_lid_3"/>
</dbReference>
<dbReference type="SMART" id="SM00382">
    <property type="entry name" value="AAA"/>
    <property type="match status" value="2"/>
</dbReference>
<evidence type="ECO:0000256" key="4">
    <source>
        <dbReference type="SAM" id="MobiDB-lite"/>
    </source>
</evidence>
<proteinExistence type="inferred from homology"/>
<evidence type="ECO:0000313" key="8">
    <source>
        <dbReference type="Proteomes" id="UP000006727"/>
    </source>
</evidence>
<dbReference type="Pfam" id="PF17862">
    <property type="entry name" value="AAA_lid_3"/>
    <property type="match status" value="2"/>
</dbReference>
<feature type="region of interest" description="Disordered" evidence="4">
    <location>
        <begin position="136"/>
        <end position="157"/>
    </location>
</feature>
<keyword evidence="3" id="KW-0067">ATP-binding</keyword>
<dbReference type="FunCoup" id="A0A2K1J0Q0">
    <property type="interactions" value="3583"/>
</dbReference>
<feature type="region of interest" description="Disordered" evidence="4">
    <location>
        <begin position="273"/>
        <end position="307"/>
    </location>
</feature>
<dbReference type="FunFam" id="3.40.50.300:FF:000365">
    <property type="entry name" value="Ribosome biogenesis ATPase RIX7"/>
    <property type="match status" value="1"/>
</dbReference>
<dbReference type="GO" id="GO:1990275">
    <property type="term" value="F:preribosome binding"/>
    <property type="evidence" value="ECO:0000318"/>
    <property type="project" value="GO_Central"/>
</dbReference>
<dbReference type="GO" id="GO:0005524">
    <property type="term" value="F:ATP binding"/>
    <property type="evidence" value="ECO:0007669"/>
    <property type="project" value="UniProtKB-KW"/>
</dbReference>
<dbReference type="EMBL" id="ABEU02000018">
    <property type="protein sequence ID" value="PNR35104.1"/>
    <property type="molecule type" value="Genomic_DNA"/>
</dbReference>
<dbReference type="Gramene" id="Pp3c18_11480V3.3">
    <property type="protein sequence ID" value="Pp3c18_11480V3.3"/>
    <property type="gene ID" value="Pp3c18_11480"/>
</dbReference>
<feature type="domain" description="AAA+ ATPase" evidence="5">
    <location>
        <begin position="350"/>
        <end position="504"/>
    </location>
</feature>
<reference evidence="6 8" key="1">
    <citation type="journal article" date="2008" name="Science">
        <title>The Physcomitrella genome reveals evolutionary insights into the conquest of land by plants.</title>
        <authorList>
            <person name="Rensing S."/>
            <person name="Lang D."/>
            <person name="Zimmer A."/>
            <person name="Terry A."/>
            <person name="Salamov A."/>
            <person name="Shapiro H."/>
            <person name="Nishiyama T."/>
            <person name="Perroud P.-F."/>
            <person name="Lindquist E."/>
            <person name="Kamisugi Y."/>
            <person name="Tanahashi T."/>
            <person name="Sakakibara K."/>
            <person name="Fujita T."/>
            <person name="Oishi K."/>
            <person name="Shin-I T."/>
            <person name="Kuroki Y."/>
            <person name="Toyoda A."/>
            <person name="Suzuki Y."/>
            <person name="Hashimoto A."/>
            <person name="Yamaguchi K."/>
            <person name="Sugano A."/>
            <person name="Kohara Y."/>
            <person name="Fujiyama A."/>
            <person name="Anterola A."/>
            <person name="Aoki S."/>
            <person name="Ashton N."/>
            <person name="Barbazuk W.B."/>
            <person name="Barker E."/>
            <person name="Bennetzen J."/>
            <person name="Bezanilla M."/>
            <person name="Blankenship R."/>
            <person name="Cho S.H."/>
            <person name="Dutcher S."/>
            <person name="Estelle M."/>
            <person name="Fawcett J.A."/>
            <person name="Gundlach H."/>
            <person name="Hanada K."/>
            <person name="Heyl A."/>
            <person name="Hicks K.A."/>
            <person name="Hugh J."/>
            <person name="Lohr M."/>
            <person name="Mayer K."/>
            <person name="Melkozernov A."/>
            <person name="Murata T."/>
            <person name="Nelson D."/>
            <person name="Pils B."/>
            <person name="Prigge M."/>
            <person name="Reiss B."/>
            <person name="Renner T."/>
            <person name="Rombauts S."/>
            <person name="Rushton P."/>
            <person name="Sanderfoot A."/>
            <person name="Schween G."/>
            <person name="Shiu S.-H."/>
            <person name="Stueber K."/>
            <person name="Theodoulou F.L."/>
            <person name="Tu H."/>
            <person name="Van de Peer Y."/>
            <person name="Verrier P.J."/>
            <person name="Waters E."/>
            <person name="Wood A."/>
            <person name="Yang L."/>
            <person name="Cove D."/>
            <person name="Cuming A."/>
            <person name="Hasebe M."/>
            <person name="Lucas S."/>
            <person name="Mishler D.B."/>
            <person name="Reski R."/>
            <person name="Grigoriev I."/>
            <person name="Quatrano R.S."/>
            <person name="Boore J.L."/>
        </authorList>
    </citation>
    <scope>NUCLEOTIDE SEQUENCE [LARGE SCALE GENOMIC DNA]</scope>
    <source>
        <strain evidence="7 8">cv. Gransden 2004</strain>
    </source>
</reference>
<dbReference type="FunFam" id="3.40.50.300:FF:000149">
    <property type="entry name" value="Nuclear valosin-containing protein-like"/>
    <property type="match status" value="1"/>
</dbReference>
<feature type="region of interest" description="Disordered" evidence="4">
    <location>
        <begin position="78"/>
        <end position="100"/>
    </location>
</feature>
<evidence type="ECO:0000256" key="1">
    <source>
        <dbReference type="ARBA" id="ARBA00006914"/>
    </source>
</evidence>
<reference evidence="7" key="3">
    <citation type="submission" date="2020-12" db="UniProtKB">
        <authorList>
            <consortium name="EnsemblPlants"/>
        </authorList>
    </citation>
    <scope>IDENTIFICATION</scope>
</reference>
<dbReference type="EnsemblPlants" id="Pp3c18_11480V3.2">
    <property type="protein sequence ID" value="Pp3c18_11480V3.2"/>
    <property type="gene ID" value="Pp3c18_11480"/>
</dbReference>
<dbReference type="RefSeq" id="XP_024403111.1">
    <property type="nucleotide sequence ID" value="XM_024547343.2"/>
</dbReference>
<evidence type="ECO:0000313" key="6">
    <source>
        <dbReference type="EMBL" id="PNR35104.1"/>
    </source>
</evidence>